<keyword evidence="3 7" id="KW-0479">Metal-binding</keyword>
<evidence type="ECO:0000256" key="2">
    <source>
        <dbReference type="ARBA" id="ARBA00022670"/>
    </source>
</evidence>
<evidence type="ECO:0000259" key="8">
    <source>
        <dbReference type="Pfam" id="PF01432"/>
    </source>
</evidence>
<dbReference type="GO" id="GO:0046872">
    <property type="term" value="F:metal ion binding"/>
    <property type="evidence" value="ECO:0007669"/>
    <property type="project" value="UniProtKB-UniRule"/>
</dbReference>
<dbReference type="InterPro" id="IPR024077">
    <property type="entry name" value="Neurolysin/TOP_dom2"/>
</dbReference>
<dbReference type="Pfam" id="PF01432">
    <property type="entry name" value="Peptidase_M3"/>
    <property type="match status" value="1"/>
</dbReference>
<evidence type="ECO:0000313" key="10">
    <source>
        <dbReference type="Proteomes" id="UP000006844"/>
    </source>
</evidence>
<dbReference type="Proteomes" id="UP000006844">
    <property type="component" value="Chromosome"/>
</dbReference>
<dbReference type="Gene3D" id="3.40.390.10">
    <property type="entry name" value="Collagenase (Catalytic Domain)"/>
    <property type="match status" value="1"/>
</dbReference>
<dbReference type="EC" id="3.4.24.70" evidence="9"/>
<evidence type="ECO:0000256" key="7">
    <source>
        <dbReference type="RuleBase" id="RU003435"/>
    </source>
</evidence>
<dbReference type="STRING" id="401053.AciPR4_4110"/>
<proteinExistence type="inferred from homology"/>
<evidence type="ECO:0000313" key="9">
    <source>
        <dbReference type="EMBL" id="ADV84858.1"/>
    </source>
</evidence>
<dbReference type="GO" id="GO:0006508">
    <property type="term" value="P:proteolysis"/>
    <property type="evidence" value="ECO:0007669"/>
    <property type="project" value="UniProtKB-KW"/>
</dbReference>
<dbReference type="GO" id="GO:0004222">
    <property type="term" value="F:metalloendopeptidase activity"/>
    <property type="evidence" value="ECO:0007669"/>
    <property type="project" value="UniProtKB-EC"/>
</dbReference>
<dbReference type="eggNOG" id="COG0339">
    <property type="taxonomic scope" value="Bacteria"/>
</dbReference>
<dbReference type="HOGENOM" id="CLU_001805_2_1_0"/>
<dbReference type="CDD" id="cd06455">
    <property type="entry name" value="M3A_TOP"/>
    <property type="match status" value="1"/>
</dbReference>
<keyword evidence="5 7" id="KW-0862">Zinc</keyword>
<dbReference type="EMBL" id="CP002467">
    <property type="protein sequence ID" value="ADV84858.1"/>
    <property type="molecule type" value="Genomic_DNA"/>
</dbReference>
<organism evidence="9 10">
    <name type="scientific">Terriglobus saanensis (strain ATCC BAA-1853 / DSM 23119 / SP1PR4)</name>
    <dbReference type="NCBI Taxonomy" id="401053"/>
    <lineage>
        <taxon>Bacteria</taxon>
        <taxon>Pseudomonadati</taxon>
        <taxon>Acidobacteriota</taxon>
        <taxon>Terriglobia</taxon>
        <taxon>Terriglobales</taxon>
        <taxon>Acidobacteriaceae</taxon>
        <taxon>Terriglobus</taxon>
    </lineage>
</organism>
<comment type="similarity">
    <text evidence="1 7">Belongs to the peptidase M3 family.</text>
</comment>
<keyword evidence="2 7" id="KW-0645">Protease</keyword>
<sequence>MRMAEIVAGAVLATSAAGVAQGTSDPLRVWVGNPDAAAVHAWVQGHLDEAARLEAQLLAVKGPRTVENTLAPFDEATRALDTASSGPSLLNNASPKKELRDVAQIEIQRVGKAGDELSLNRAVYEALRAVDVSKADAPTKFYMEKTLREYRLAGVDKDEATRNKVRDLQDKLTGLALRYQRNIAESVAHIEVKDVAELEGLPADYMHRHPANAEGVITITTDEPDYRPVMTYAKSTALRQRLFAAYNTRAYPVNKDLLLEVLGVRSELAHLLGFATWAELATADKMVGTPANVRVLIDELDKAARPAAAKEKAELIAFAQSKDSSITEIPEYSSSYWTEQYKRATYGFDSQSVRSYFPFAQVQEGVLHAASRIFHVSFVPAKDAEVWDPSVTVFDVTDGVAPGGKKLGRIYLDMHPRAGKNKWFNASTVVTGKRDVALPEARLNGNFAGGEAGDPGLMQYADVVTFFHEFGHMMHGVLGGHQEWVGIGPFSVEWDFVEAPSQMLEEFFANRAVIDTFAKDAKTGASMPKELFDKMVKADAFARGISIERQLMLANFSLTMHDRAPQTVDLDALLHEGYVKYAAFTEAPENRMYATFTHLMGYSSNYYTYMQSKVIALDFFAQFDEKNLLDGPAAMRYRKTVLEPGGSVSANTLVKNFLGRPQSYDAVRKWINEEFAAPVK</sequence>
<reference evidence="9 10" key="1">
    <citation type="journal article" date="2012" name="Stand. Genomic Sci.">
        <title>Complete genome sequence of Terriglobus saanensis type strain SP1PR4(T), an Acidobacteria from tundra soil.</title>
        <authorList>
            <person name="Rawat S.R."/>
            <person name="Mannisto M.K."/>
            <person name="Starovoytov V."/>
            <person name="Goodwin L."/>
            <person name="Nolan M."/>
            <person name="Hauser L."/>
            <person name="Land M."/>
            <person name="Davenport K.W."/>
            <person name="Woyke T."/>
            <person name="Haggblom M.M."/>
        </authorList>
    </citation>
    <scope>NUCLEOTIDE SEQUENCE</scope>
    <source>
        <strain evidence="10">ATCC BAA-1853 / DSM 23119 / SP1PR4</strain>
    </source>
</reference>
<keyword evidence="10" id="KW-1185">Reference proteome</keyword>
<evidence type="ECO:0000256" key="5">
    <source>
        <dbReference type="ARBA" id="ARBA00022833"/>
    </source>
</evidence>
<evidence type="ECO:0000256" key="6">
    <source>
        <dbReference type="ARBA" id="ARBA00023049"/>
    </source>
</evidence>
<keyword evidence="4 7" id="KW-0378">Hydrolase</keyword>
<name>E8V599_TERSS</name>
<protein>
    <submittedName>
        <fullName evidence="9">Oligopeptidase A</fullName>
        <ecNumber evidence="9">3.4.24.70</ecNumber>
    </submittedName>
</protein>
<dbReference type="GO" id="GO:0006518">
    <property type="term" value="P:peptide metabolic process"/>
    <property type="evidence" value="ECO:0007669"/>
    <property type="project" value="TreeGrafter"/>
</dbReference>
<comment type="cofactor">
    <cofactor evidence="7">
        <name>Zn(2+)</name>
        <dbReference type="ChEBI" id="CHEBI:29105"/>
    </cofactor>
    <text evidence="7">Binds 1 zinc ion.</text>
</comment>
<accession>E8V599</accession>
<dbReference type="InterPro" id="IPR024079">
    <property type="entry name" value="MetalloPept_cat_dom_sf"/>
</dbReference>
<keyword evidence="6 7" id="KW-0482">Metalloprotease</keyword>
<dbReference type="AlphaFoldDB" id="E8V599"/>
<dbReference type="InterPro" id="IPR001567">
    <property type="entry name" value="Pept_M3A_M3B_dom"/>
</dbReference>
<evidence type="ECO:0000256" key="4">
    <source>
        <dbReference type="ARBA" id="ARBA00022801"/>
    </source>
</evidence>
<evidence type="ECO:0000256" key="1">
    <source>
        <dbReference type="ARBA" id="ARBA00006040"/>
    </source>
</evidence>
<dbReference type="SUPFAM" id="SSF55486">
    <property type="entry name" value="Metalloproteases ('zincins'), catalytic domain"/>
    <property type="match status" value="1"/>
</dbReference>
<feature type="domain" description="Peptidase M3A/M3B catalytic" evidence="8">
    <location>
        <begin position="229"/>
        <end position="669"/>
    </location>
</feature>
<dbReference type="KEGG" id="tsa:AciPR4_4110"/>
<dbReference type="Gene3D" id="1.10.1370.10">
    <property type="entry name" value="Neurolysin, domain 3"/>
    <property type="match status" value="1"/>
</dbReference>
<dbReference type="PANTHER" id="PTHR11804:SF84">
    <property type="entry name" value="SACCHAROLYSIN"/>
    <property type="match status" value="1"/>
</dbReference>
<dbReference type="InterPro" id="IPR045090">
    <property type="entry name" value="Pept_M3A_M3B"/>
</dbReference>
<dbReference type="PANTHER" id="PTHR11804">
    <property type="entry name" value="PROTEASE M3 THIMET OLIGOPEPTIDASE-RELATED"/>
    <property type="match status" value="1"/>
</dbReference>
<evidence type="ECO:0000256" key="3">
    <source>
        <dbReference type="ARBA" id="ARBA00022723"/>
    </source>
</evidence>
<dbReference type="OrthoDB" id="9773538at2"/>
<gene>
    <name evidence="9" type="ordered locus">AciPR4_4110</name>
</gene>